<evidence type="ECO:0000259" key="2">
    <source>
        <dbReference type="Pfam" id="PF06985"/>
    </source>
</evidence>
<accession>A0A2G8S7I7</accession>
<dbReference type="EMBL" id="AYKW01000019">
    <property type="protein sequence ID" value="PIL29705.1"/>
    <property type="molecule type" value="Genomic_DNA"/>
</dbReference>
<feature type="compositionally biased region" description="Low complexity" evidence="1">
    <location>
        <begin position="576"/>
        <end position="587"/>
    </location>
</feature>
<dbReference type="InterPro" id="IPR058525">
    <property type="entry name" value="DUF8212"/>
</dbReference>
<dbReference type="Pfam" id="PF26640">
    <property type="entry name" value="DUF8212"/>
    <property type="match status" value="1"/>
</dbReference>
<gene>
    <name evidence="4" type="ORF">GSI_08143</name>
</gene>
<feature type="region of interest" description="Disordered" evidence="1">
    <location>
        <begin position="576"/>
        <end position="600"/>
    </location>
</feature>
<organism evidence="4 5">
    <name type="scientific">Ganoderma sinense ZZ0214-1</name>
    <dbReference type="NCBI Taxonomy" id="1077348"/>
    <lineage>
        <taxon>Eukaryota</taxon>
        <taxon>Fungi</taxon>
        <taxon>Dikarya</taxon>
        <taxon>Basidiomycota</taxon>
        <taxon>Agaricomycotina</taxon>
        <taxon>Agaricomycetes</taxon>
        <taxon>Polyporales</taxon>
        <taxon>Polyporaceae</taxon>
        <taxon>Ganoderma</taxon>
    </lineage>
</organism>
<sequence>MRLLNTKTGRFQWFEDPRQVHYAILSHVWSEAGEQSFKDVQQLIDAAATGRSILNDPSLSGKIKAFCETASEHGFDFGWVDSCCIDKTSSSELSEAITSMYDWYRHADMCFVYLPDVDSQTADAAERNEQFSRSRWFQRGWTLQELLAPSILLFLSKSWHVIGSKQTFAALIAKITNIDEDILTFKRSLDEVTVARRMSWAASRKTTREEDEAYCLMGIFGVSFPIIYGEGRRAFVRLQEEIIKTIPDQTIFAWGRILGPNWRHHFELKPPDDYAIESIPQSFPLQQSPSPNQYVLASSPVDFLESSHIIPLSRDDFAQKLSLPPHFTHQVFTFTAHGIHARLPLIAIVAGDYHESFPTHLAVLACEKQDDRHLLALLLRPQLGNAGGGFSVGAFMVNQGNRTQPFFLDPADLEDWHYRAVFLSLQDIDQSLRRNLVKAANLYLPHRPLRSVNKAQGDHPILRRLRGLQDDFEVHLSGWSQTILSLEGSRLLKYHGPITFRGHSRRHRLDPNLPPWLMIAYKGLGGVEINIQIGHCECPLGRYSGLEAALVLGWRRNSEANIIPSITPSISARGLTVTVSPPQTSSSDHSHRLKNESPSV</sequence>
<dbReference type="STRING" id="1077348.A0A2G8S7I7"/>
<feature type="domain" description="DUF8212" evidence="3">
    <location>
        <begin position="233"/>
        <end position="446"/>
    </location>
</feature>
<feature type="compositionally biased region" description="Basic and acidic residues" evidence="1">
    <location>
        <begin position="588"/>
        <end position="600"/>
    </location>
</feature>
<evidence type="ECO:0000313" key="5">
    <source>
        <dbReference type="Proteomes" id="UP000230002"/>
    </source>
</evidence>
<evidence type="ECO:0000256" key="1">
    <source>
        <dbReference type="SAM" id="MobiDB-lite"/>
    </source>
</evidence>
<dbReference type="PANTHER" id="PTHR10622:SF10">
    <property type="entry name" value="HET DOMAIN-CONTAINING PROTEIN"/>
    <property type="match status" value="1"/>
</dbReference>
<name>A0A2G8S7I7_9APHY</name>
<proteinExistence type="predicted"/>
<reference evidence="4 5" key="1">
    <citation type="journal article" date="2015" name="Sci. Rep.">
        <title>Chromosome-level genome map provides insights into diverse defense mechanisms in the medicinal fungus Ganoderma sinense.</title>
        <authorList>
            <person name="Zhu Y."/>
            <person name="Xu J."/>
            <person name="Sun C."/>
            <person name="Zhou S."/>
            <person name="Xu H."/>
            <person name="Nelson D.R."/>
            <person name="Qian J."/>
            <person name="Song J."/>
            <person name="Luo H."/>
            <person name="Xiang L."/>
            <person name="Li Y."/>
            <person name="Xu Z."/>
            <person name="Ji A."/>
            <person name="Wang L."/>
            <person name="Lu S."/>
            <person name="Hayward A."/>
            <person name="Sun W."/>
            <person name="Li X."/>
            <person name="Schwartz D.C."/>
            <person name="Wang Y."/>
            <person name="Chen S."/>
        </authorList>
    </citation>
    <scope>NUCLEOTIDE SEQUENCE [LARGE SCALE GENOMIC DNA]</scope>
    <source>
        <strain evidence="4 5">ZZ0214-1</strain>
    </source>
</reference>
<dbReference type="InterPro" id="IPR010730">
    <property type="entry name" value="HET"/>
</dbReference>
<protein>
    <submittedName>
        <fullName evidence="4">Uncharacterized protein</fullName>
    </submittedName>
</protein>
<dbReference type="Pfam" id="PF06985">
    <property type="entry name" value="HET"/>
    <property type="match status" value="1"/>
</dbReference>
<comment type="caution">
    <text evidence="4">The sequence shown here is derived from an EMBL/GenBank/DDBJ whole genome shotgun (WGS) entry which is preliminary data.</text>
</comment>
<evidence type="ECO:0000259" key="3">
    <source>
        <dbReference type="Pfam" id="PF26640"/>
    </source>
</evidence>
<keyword evidence="5" id="KW-1185">Reference proteome</keyword>
<dbReference type="Proteomes" id="UP000230002">
    <property type="component" value="Unassembled WGS sequence"/>
</dbReference>
<dbReference type="OrthoDB" id="5122891at2759"/>
<dbReference type="PANTHER" id="PTHR10622">
    <property type="entry name" value="HET DOMAIN-CONTAINING PROTEIN"/>
    <property type="match status" value="1"/>
</dbReference>
<evidence type="ECO:0000313" key="4">
    <source>
        <dbReference type="EMBL" id="PIL29705.1"/>
    </source>
</evidence>
<feature type="domain" description="Heterokaryon incompatibility" evidence="2">
    <location>
        <begin position="22"/>
        <end position="124"/>
    </location>
</feature>
<dbReference type="AlphaFoldDB" id="A0A2G8S7I7"/>